<dbReference type="GO" id="GO:0004604">
    <property type="term" value="F:phosphoadenylyl-sulfate reductase (thioredoxin) activity"/>
    <property type="evidence" value="ECO:0007669"/>
    <property type="project" value="UniProtKB-UniRule"/>
</dbReference>
<evidence type="ECO:0000256" key="9">
    <source>
        <dbReference type="ARBA" id="ARBA00024386"/>
    </source>
</evidence>
<evidence type="ECO:0000313" key="17">
    <source>
        <dbReference type="Proteomes" id="UP001177769"/>
    </source>
</evidence>
<reference evidence="16" key="1">
    <citation type="submission" date="2023-01" db="EMBL/GenBank/DDBJ databases">
        <title>Whole genome sequence of Paucibacter sp. S2-9 isolated from pond sediment.</title>
        <authorList>
            <person name="Jung J.Y."/>
        </authorList>
    </citation>
    <scope>NUCLEOTIDE SEQUENCE</scope>
    <source>
        <strain evidence="16">S2-9</strain>
    </source>
</reference>
<dbReference type="GO" id="GO:0019379">
    <property type="term" value="P:sulfate assimilation, phosphoadenylyl sulfate reduction by phosphoadenylyl-sulfate reductase (thioredoxin)"/>
    <property type="evidence" value="ECO:0007669"/>
    <property type="project" value="UniProtKB-UniRule"/>
</dbReference>
<dbReference type="RefSeq" id="WP_285233099.1">
    <property type="nucleotide sequence ID" value="NZ_CP116346.1"/>
</dbReference>
<dbReference type="HAMAP" id="MF_00063">
    <property type="entry name" value="CysH"/>
    <property type="match status" value="1"/>
</dbReference>
<feature type="active site" description="Nucleophile; cysteine thiosulfonate intermediate" evidence="14">
    <location>
        <position position="250"/>
    </location>
</feature>
<feature type="domain" description="Phosphoadenosine phosphosulphate reductase" evidence="15">
    <location>
        <begin position="55"/>
        <end position="228"/>
    </location>
</feature>
<comment type="similarity">
    <text evidence="1 14">Belongs to the PAPS reductase family. CysH subfamily.</text>
</comment>
<dbReference type="PIRSF" id="PIRSF000857">
    <property type="entry name" value="PAPS_reductase"/>
    <property type="match status" value="1"/>
</dbReference>
<dbReference type="NCBIfam" id="TIGR02055">
    <property type="entry name" value="APS_reductase"/>
    <property type="match status" value="1"/>
</dbReference>
<evidence type="ECO:0000256" key="3">
    <source>
        <dbReference type="ARBA" id="ARBA00022723"/>
    </source>
</evidence>
<dbReference type="Gene3D" id="3.40.50.620">
    <property type="entry name" value="HUPs"/>
    <property type="match status" value="1"/>
</dbReference>
<keyword evidence="17" id="KW-1185">Reference proteome</keyword>
<comment type="pathway">
    <text evidence="8 14">Sulfur metabolism; hydrogen sulfide biosynthesis; sulfite from sulfate.</text>
</comment>
<evidence type="ECO:0000313" key="16">
    <source>
        <dbReference type="EMBL" id="WIT12010.1"/>
    </source>
</evidence>
<keyword evidence="6 14" id="KW-0411">Iron-sulfur</keyword>
<evidence type="ECO:0000256" key="8">
    <source>
        <dbReference type="ARBA" id="ARBA00024327"/>
    </source>
</evidence>
<keyword evidence="4 14" id="KW-0560">Oxidoreductase</keyword>
<organism evidence="16 17">
    <name type="scientific">Paucibacter sediminis</name>
    <dbReference type="NCBI Taxonomy" id="3019553"/>
    <lineage>
        <taxon>Bacteria</taxon>
        <taxon>Pseudomonadati</taxon>
        <taxon>Pseudomonadota</taxon>
        <taxon>Betaproteobacteria</taxon>
        <taxon>Burkholderiales</taxon>
        <taxon>Sphaerotilaceae</taxon>
        <taxon>Roseateles</taxon>
    </lineage>
</organism>
<keyword evidence="2 14" id="KW-0963">Cytoplasm</keyword>
<accession>A0AA95ND38</accession>
<evidence type="ECO:0000256" key="12">
    <source>
        <dbReference type="ARBA" id="ARBA00032041"/>
    </source>
</evidence>
<sequence>MTGEVSSLPGVSALPVASASSAIGLYARKTAGFDERLAHTKQLLQQAWGQHGARLLQSTSLGAEDMVITALIAELQLPIAVATLDTGRLHPETLALLPQIEARYGIKAEVYAPVADAVVHFVRARGLDAMYESLALRKECCGIRKLEPLSRMLNGRSAWITGLRREQSANRAEVPDTELDAQGRVKVNALADWSWADVWYFISTFEVPYNVLHDQFMPSIGCAPCTRAIAVGEDFRAGRWWWEDENAKECGLHKAHSNEELKESGATA</sequence>
<dbReference type="NCBIfam" id="NF002537">
    <property type="entry name" value="PRK02090.1"/>
    <property type="match status" value="1"/>
</dbReference>
<evidence type="ECO:0000256" key="10">
    <source>
        <dbReference type="ARBA" id="ARBA00029514"/>
    </source>
</evidence>
<dbReference type="EC" id="1.8.4.10" evidence="9 14"/>
<dbReference type="GO" id="GO:0005737">
    <property type="term" value="C:cytoplasm"/>
    <property type="evidence" value="ECO:0007669"/>
    <property type="project" value="UniProtKB-SubCell"/>
</dbReference>
<dbReference type="GO" id="GO:0043866">
    <property type="term" value="F:adenylyl-sulfate reductase (thioredoxin) activity"/>
    <property type="evidence" value="ECO:0007669"/>
    <property type="project" value="UniProtKB-EC"/>
</dbReference>
<dbReference type="InterPro" id="IPR014729">
    <property type="entry name" value="Rossmann-like_a/b/a_fold"/>
</dbReference>
<evidence type="ECO:0000256" key="5">
    <source>
        <dbReference type="ARBA" id="ARBA00023004"/>
    </source>
</evidence>
<evidence type="ECO:0000256" key="2">
    <source>
        <dbReference type="ARBA" id="ARBA00022490"/>
    </source>
</evidence>
<dbReference type="InterPro" id="IPR004511">
    <property type="entry name" value="PAPS/APS_Rdtase"/>
</dbReference>
<dbReference type="Pfam" id="PF01507">
    <property type="entry name" value="PAPS_reduct"/>
    <property type="match status" value="1"/>
</dbReference>
<feature type="binding site" evidence="14">
    <location>
        <position position="225"/>
    </location>
    <ligand>
        <name>[4Fe-4S] cluster</name>
        <dbReference type="ChEBI" id="CHEBI:49883"/>
    </ligand>
</feature>
<comment type="subcellular location">
    <subcellularLocation>
        <location evidence="14">Cytoplasm</location>
    </subcellularLocation>
</comment>
<name>A0AA95ND38_9BURK</name>
<dbReference type="InterPro" id="IPR002500">
    <property type="entry name" value="PAPS_reduct_dom"/>
</dbReference>
<dbReference type="PANTHER" id="PTHR46482:SF9">
    <property type="entry name" value="5'-ADENYLYLSULFATE REDUCTASE 1, CHLOROPLASTIC"/>
    <property type="match status" value="1"/>
</dbReference>
<dbReference type="InterPro" id="IPR011798">
    <property type="entry name" value="APS_reductase"/>
</dbReference>
<dbReference type="GO" id="GO:0051539">
    <property type="term" value="F:4 iron, 4 sulfur cluster binding"/>
    <property type="evidence" value="ECO:0007669"/>
    <property type="project" value="UniProtKB-UniRule"/>
</dbReference>
<comment type="function">
    <text evidence="7 14">Catalyzes the formation of sulfite from adenosine 5'-phosphosulfate (APS) using thioredoxin as an electron donor.</text>
</comment>
<comment type="catalytic activity">
    <reaction evidence="13 14">
        <text>[thioredoxin]-disulfide + sulfite + AMP + 2 H(+) = adenosine 5'-phosphosulfate + [thioredoxin]-dithiol</text>
        <dbReference type="Rhea" id="RHEA:21976"/>
        <dbReference type="Rhea" id="RHEA-COMP:10698"/>
        <dbReference type="Rhea" id="RHEA-COMP:10700"/>
        <dbReference type="ChEBI" id="CHEBI:15378"/>
        <dbReference type="ChEBI" id="CHEBI:17359"/>
        <dbReference type="ChEBI" id="CHEBI:29950"/>
        <dbReference type="ChEBI" id="CHEBI:50058"/>
        <dbReference type="ChEBI" id="CHEBI:58243"/>
        <dbReference type="ChEBI" id="CHEBI:456215"/>
        <dbReference type="EC" id="1.8.4.10"/>
    </reaction>
</comment>
<keyword evidence="3 14" id="KW-0479">Metal-binding</keyword>
<dbReference type="KEGG" id="pais:PFX98_24600"/>
<feature type="binding site" evidence="14">
    <location>
        <position position="141"/>
    </location>
    <ligand>
        <name>[4Fe-4S] cluster</name>
        <dbReference type="ChEBI" id="CHEBI:49883"/>
    </ligand>
</feature>
<dbReference type="Proteomes" id="UP001177769">
    <property type="component" value="Chromosome"/>
</dbReference>
<protein>
    <recommendedName>
        <fullName evidence="10 14">Adenosine 5'-phosphosulfate reductase</fullName>
        <shortName evidence="14">APS reductase</shortName>
        <ecNumber evidence="9 14">1.8.4.10</ecNumber>
    </recommendedName>
    <alternativeName>
        <fullName evidence="12 14">5'-adenylylsulfate reductase</fullName>
    </alternativeName>
    <alternativeName>
        <fullName evidence="11 14">Thioredoxin-dependent 5'-adenylylsulfate reductase</fullName>
    </alternativeName>
</protein>
<dbReference type="GO" id="GO:0019344">
    <property type="term" value="P:cysteine biosynthetic process"/>
    <property type="evidence" value="ECO:0007669"/>
    <property type="project" value="InterPro"/>
</dbReference>
<evidence type="ECO:0000259" key="15">
    <source>
        <dbReference type="Pfam" id="PF01507"/>
    </source>
</evidence>
<dbReference type="AlphaFoldDB" id="A0AA95ND38"/>
<evidence type="ECO:0000256" key="11">
    <source>
        <dbReference type="ARBA" id="ARBA00030894"/>
    </source>
</evidence>
<evidence type="ECO:0000256" key="7">
    <source>
        <dbReference type="ARBA" id="ARBA00024298"/>
    </source>
</evidence>
<dbReference type="GO" id="GO:0070814">
    <property type="term" value="P:hydrogen sulfide biosynthetic process"/>
    <property type="evidence" value="ECO:0007669"/>
    <property type="project" value="UniProtKB-UniRule"/>
</dbReference>
<feature type="binding site" evidence="14">
    <location>
        <position position="140"/>
    </location>
    <ligand>
        <name>[4Fe-4S] cluster</name>
        <dbReference type="ChEBI" id="CHEBI:49883"/>
    </ligand>
</feature>
<evidence type="ECO:0000256" key="4">
    <source>
        <dbReference type="ARBA" id="ARBA00023002"/>
    </source>
</evidence>
<evidence type="ECO:0000256" key="13">
    <source>
        <dbReference type="ARBA" id="ARBA00048441"/>
    </source>
</evidence>
<evidence type="ECO:0000256" key="1">
    <source>
        <dbReference type="ARBA" id="ARBA00009732"/>
    </source>
</evidence>
<dbReference type="PANTHER" id="PTHR46482">
    <property type="entry name" value="5'-ADENYLYLSULFATE REDUCTASE 3, CHLOROPLASTIC"/>
    <property type="match status" value="1"/>
</dbReference>
<dbReference type="CDD" id="cd23945">
    <property type="entry name" value="PAPS_reductase"/>
    <property type="match status" value="1"/>
</dbReference>
<dbReference type="GO" id="GO:0046872">
    <property type="term" value="F:metal ion binding"/>
    <property type="evidence" value="ECO:0007669"/>
    <property type="project" value="UniProtKB-KW"/>
</dbReference>
<dbReference type="SUPFAM" id="SSF52402">
    <property type="entry name" value="Adenine nucleotide alpha hydrolases-like"/>
    <property type="match status" value="1"/>
</dbReference>
<evidence type="ECO:0000256" key="14">
    <source>
        <dbReference type="HAMAP-Rule" id="MF_00063"/>
    </source>
</evidence>
<comment type="cofactor">
    <cofactor evidence="14">
        <name>[4Fe-4S] cluster</name>
        <dbReference type="ChEBI" id="CHEBI:49883"/>
    </cofactor>
    <text evidence="14">Binds 1 [4Fe-4S] cluster per subunit.</text>
</comment>
<proteinExistence type="inferred from homology"/>
<gene>
    <name evidence="14" type="primary">cysH</name>
    <name evidence="16" type="ORF">PFX98_24600</name>
</gene>
<evidence type="ECO:0000256" key="6">
    <source>
        <dbReference type="ARBA" id="ARBA00023014"/>
    </source>
</evidence>
<dbReference type="EMBL" id="CP116346">
    <property type="protein sequence ID" value="WIT12010.1"/>
    <property type="molecule type" value="Genomic_DNA"/>
</dbReference>
<feature type="binding site" evidence="14">
    <location>
        <position position="222"/>
    </location>
    <ligand>
        <name>[4Fe-4S] cluster</name>
        <dbReference type="ChEBI" id="CHEBI:49883"/>
    </ligand>
</feature>
<keyword evidence="5 14" id="KW-0408">Iron</keyword>